<reference evidence="2 3" key="1">
    <citation type="submission" date="2018-01" db="EMBL/GenBank/DDBJ databases">
        <title>Whole genome sequencing of Histamine producing bacteria.</title>
        <authorList>
            <person name="Butler K."/>
        </authorList>
    </citation>
    <scope>NUCLEOTIDE SEQUENCE [LARGE SCALE GENOMIC DNA]</scope>
    <source>
        <strain evidence="2 3">DSM 24669</strain>
    </source>
</reference>
<evidence type="ECO:0000313" key="3">
    <source>
        <dbReference type="Proteomes" id="UP000240481"/>
    </source>
</evidence>
<comment type="caution">
    <text evidence="2">The sequence shown here is derived from an EMBL/GenBank/DDBJ whole genome shotgun (WGS) entry which is preliminary data.</text>
</comment>
<proteinExistence type="predicted"/>
<accession>A0A2T3NRE8</accession>
<keyword evidence="3" id="KW-1185">Reference proteome</keyword>
<dbReference type="InterPro" id="IPR025391">
    <property type="entry name" value="DUF4123"/>
</dbReference>
<dbReference type="EMBL" id="PYLZ01000024">
    <property type="protein sequence ID" value="PSW18863.1"/>
    <property type="molecule type" value="Genomic_DNA"/>
</dbReference>
<gene>
    <name evidence="2" type="ORF">C9I94_24355</name>
</gene>
<dbReference type="AlphaFoldDB" id="A0A2T3NRE8"/>
<feature type="domain" description="DUF4123" evidence="1">
    <location>
        <begin position="70"/>
        <end position="186"/>
    </location>
</feature>
<dbReference type="OrthoDB" id="6878614at2"/>
<evidence type="ECO:0000313" key="2">
    <source>
        <dbReference type="EMBL" id="PSW18863.1"/>
    </source>
</evidence>
<evidence type="ECO:0000259" key="1">
    <source>
        <dbReference type="Pfam" id="PF13503"/>
    </source>
</evidence>
<name>A0A2T3NRE8_9GAMM</name>
<dbReference type="STRING" id="680026.AB733_23795"/>
<protein>
    <recommendedName>
        <fullName evidence="1">DUF4123 domain-containing protein</fullName>
    </recommendedName>
</protein>
<dbReference type="Proteomes" id="UP000240481">
    <property type="component" value="Unassembled WGS sequence"/>
</dbReference>
<sequence>MAVVQKVKVQALMVALRARLLSFHNRWQQYTVPQKEHKGSAKFVKIQKIKRLTAMPTNLDFLTLTEAEHLYILLDASLITNLEKKLNELGGYLNATPVYQSTTLHHLSAMSPWLVEISPTEPSVLINWAIDNQYFDNAAWLFTSNQKHKKVLRHFHSLLFVKHPDNSEYIFRFHDPRVASALLQSHYQEGENKLAQPVNTAWFYTNNNWDSINLTSWQIEKTKPIKIQYYLTEQDLTVLANITMTRFIQKLNHHIHTYFPDWYADVNRTPTHQLIVLAKQLGFTSERSTFFFTNVLGYLGEGVIKHQHYQDIHELLTKTSRLTPEQRAEKAAELAHYYHQGQHHQEQCAQGITND</sequence>
<dbReference type="Pfam" id="PF13503">
    <property type="entry name" value="DUF4123"/>
    <property type="match status" value="1"/>
</dbReference>
<organism evidence="2 3">
    <name type="scientific">Photobacterium swingsii</name>
    <dbReference type="NCBI Taxonomy" id="680026"/>
    <lineage>
        <taxon>Bacteria</taxon>
        <taxon>Pseudomonadati</taxon>
        <taxon>Pseudomonadota</taxon>
        <taxon>Gammaproteobacteria</taxon>
        <taxon>Vibrionales</taxon>
        <taxon>Vibrionaceae</taxon>
        <taxon>Photobacterium</taxon>
    </lineage>
</organism>